<keyword evidence="2" id="KW-1185">Reference proteome</keyword>
<dbReference type="EMBL" id="CP001520">
    <property type="protein sequence ID" value="ACN93403.1"/>
    <property type="molecule type" value="Genomic_DNA"/>
</dbReference>
<reference evidence="1 2" key="1">
    <citation type="journal article" date="2011" name="J. Bacteriol.">
        <title>Whole genome sequence of an unusual Borrelia burgdorferi sensu lato isolate.</title>
        <authorList>
            <person name="Casjens S.R."/>
            <person name="Fraser-Liggett C.M."/>
            <person name="Mongodin E.F."/>
            <person name="Qiu W.G."/>
            <person name="Dunn J.J."/>
            <person name="Luft B.J."/>
            <person name="Schutzer S.E."/>
        </authorList>
    </citation>
    <scope>NUCLEOTIDE SEQUENCE [LARGE SCALE GENOMIC DNA]</scope>
    <source>
        <strain evidence="1 2">SV1</strain>
    </source>
</reference>
<gene>
    <name evidence="1" type="ORF">BSV1_R30</name>
</gene>
<dbReference type="Proteomes" id="UP000006166">
    <property type="component" value="Plasmid SV1_cp32-4"/>
</dbReference>
<dbReference type="AlphaFoldDB" id="A0A806CJE9"/>
<proteinExistence type="predicted"/>
<protein>
    <submittedName>
        <fullName evidence="1">Uncharacterized protein</fullName>
    </submittedName>
</protein>
<geneLocation type="plasmid" evidence="1 2">
    <name>SV1_cp32-4</name>
</geneLocation>
<sequence>MKNDINALVRVIYAGNGVALNKYFIENSDLKSIEYWASLIKDYSKKNNKIDDLNNFEVFV</sequence>
<name>A0A806CJE9_9SPIR</name>
<evidence type="ECO:0000313" key="2">
    <source>
        <dbReference type="Proteomes" id="UP000006166"/>
    </source>
</evidence>
<keyword evidence="1" id="KW-0614">Plasmid</keyword>
<evidence type="ECO:0000313" key="1">
    <source>
        <dbReference type="EMBL" id="ACN93403.1"/>
    </source>
</evidence>
<organism evidence="1 2">
    <name type="scientific">Borreliella finlandensis</name>
    <dbReference type="NCBI Taxonomy" id="498741"/>
    <lineage>
        <taxon>Bacteria</taxon>
        <taxon>Pseudomonadati</taxon>
        <taxon>Spirochaetota</taxon>
        <taxon>Spirochaetia</taxon>
        <taxon>Spirochaetales</taxon>
        <taxon>Borreliaceae</taxon>
        <taxon>Borreliella</taxon>
    </lineage>
</organism>
<dbReference type="RefSeq" id="WP_012672888.1">
    <property type="nucleotide sequence ID" value="NC_012260.1"/>
</dbReference>
<accession>A0A806CJE9</accession>